<gene>
    <name evidence="1" type="ORF">K443DRAFT_675898</name>
</gene>
<reference evidence="2" key="2">
    <citation type="submission" date="2015-01" db="EMBL/GenBank/DDBJ databases">
        <title>Evolutionary Origins and Diversification of the Mycorrhizal Mutualists.</title>
        <authorList>
            <consortium name="DOE Joint Genome Institute"/>
            <consortium name="Mycorrhizal Genomics Consortium"/>
            <person name="Kohler A."/>
            <person name="Kuo A."/>
            <person name="Nagy L.G."/>
            <person name="Floudas D."/>
            <person name="Copeland A."/>
            <person name="Barry K.W."/>
            <person name="Cichocki N."/>
            <person name="Veneault-Fourrey C."/>
            <person name="LaButti K."/>
            <person name="Lindquist E.A."/>
            <person name="Lipzen A."/>
            <person name="Lundell T."/>
            <person name="Morin E."/>
            <person name="Murat C."/>
            <person name="Riley R."/>
            <person name="Ohm R."/>
            <person name="Sun H."/>
            <person name="Tunlid A."/>
            <person name="Henrissat B."/>
            <person name="Grigoriev I.V."/>
            <person name="Hibbett D.S."/>
            <person name="Martin F."/>
        </authorList>
    </citation>
    <scope>NUCLEOTIDE SEQUENCE [LARGE SCALE GENOMIC DNA]</scope>
    <source>
        <strain evidence="2">LaAM-08-1</strain>
    </source>
</reference>
<keyword evidence="2" id="KW-1185">Reference proteome</keyword>
<dbReference type="Gene3D" id="3.30.70.100">
    <property type="match status" value="1"/>
</dbReference>
<dbReference type="STRING" id="1095629.A0A0C9XHK2"/>
<dbReference type="EMBL" id="KN838569">
    <property type="protein sequence ID" value="KIK04436.1"/>
    <property type="molecule type" value="Genomic_DNA"/>
</dbReference>
<accession>A0A0C9XHK2</accession>
<sequence>MSDHAPIAVQIIWFTPSEEYLADPEKMLAPAGRISSEVGMIAAKYGLDSERQRTAVWVFGWQSLAHHRRFLEGEDYVDTMLPVLEAIIGPSSRLTQMLLNDGSEFLQVISCLHTQFIYITALPPHHDHLAPIVATLRELHQTLSGCCGSSWGTSVDGDVQVGMIGWRSIEDCARAFTGELAPIIKVLKRFSRLEIRYTTLNPKPSNYCDTENCLPRPRNPLDEVAILGS</sequence>
<dbReference type="OrthoDB" id="3830579at2759"/>
<dbReference type="Proteomes" id="UP000054477">
    <property type="component" value="Unassembled WGS sequence"/>
</dbReference>
<reference evidence="1 2" key="1">
    <citation type="submission" date="2014-04" db="EMBL/GenBank/DDBJ databases">
        <authorList>
            <consortium name="DOE Joint Genome Institute"/>
            <person name="Kuo A."/>
            <person name="Kohler A."/>
            <person name="Nagy L.G."/>
            <person name="Floudas D."/>
            <person name="Copeland A."/>
            <person name="Barry K.W."/>
            <person name="Cichocki N."/>
            <person name="Veneault-Fourrey C."/>
            <person name="LaButti K."/>
            <person name="Lindquist E.A."/>
            <person name="Lipzen A."/>
            <person name="Lundell T."/>
            <person name="Morin E."/>
            <person name="Murat C."/>
            <person name="Sun H."/>
            <person name="Tunlid A."/>
            <person name="Henrissat B."/>
            <person name="Grigoriev I.V."/>
            <person name="Hibbett D.S."/>
            <person name="Martin F."/>
            <person name="Nordberg H.P."/>
            <person name="Cantor M.N."/>
            <person name="Hua S.X."/>
        </authorList>
    </citation>
    <scope>NUCLEOTIDE SEQUENCE [LARGE SCALE GENOMIC DNA]</scope>
    <source>
        <strain evidence="1 2">LaAM-08-1</strain>
    </source>
</reference>
<dbReference type="HOGENOM" id="CLU_081631_3_2_1"/>
<evidence type="ECO:0008006" key="3">
    <source>
        <dbReference type="Google" id="ProtNLM"/>
    </source>
</evidence>
<dbReference type="AlphaFoldDB" id="A0A0C9XHK2"/>
<proteinExistence type="predicted"/>
<evidence type="ECO:0000313" key="2">
    <source>
        <dbReference type="Proteomes" id="UP000054477"/>
    </source>
</evidence>
<protein>
    <recommendedName>
        <fullName evidence="3">ABM domain-containing protein</fullName>
    </recommendedName>
</protein>
<organism evidence="1 2">
    <name type="scientific">Laccaria amethystina LaAM-08-1</name>
    <dbReference type="NCBI Taxonomy" id="1095629"/>
    <lineage>
        <taxon>Eukaryota</taxon>
        <taxon>Fungi</taxon>
        <taxon>Dikarya</taxon>
        <taxon>Basidiomycota</taxon>
        <taxon>Agaricomycotina</taxon>
        <taxon>Agaricomycetes</taxon>
        <taxon>Agaricomycetidae</taxon>
        <taxon>Agaricales</taxon>
        <taxon>Agaricineae</taxon>
        <taxon>Hydnangiaceae</taxon>
        <taxon>Laccaria</taxon>
    </lineage>
</organism>
<name>A0A0C9XHK2_9AGAR</name>
<evidence type="ECO:0000313" key="1">
    <source>
        <dbReference type="EMBL" id="KIK04436.1"/>
    </source>
</evidence>